<organism evidence="1 2">
    <name type="scientific">Bartonella jaculi</name>
    <dbReference type="NCBI Taxonomy" id="686226"/>
    <lineage>
        <taxon>Bacteria</taxon>
        <taxon>Pseudomonadati</taxon>
        <taxon>Pseudomonadota</taxon>
        <taxon>Alphaproteobacteria</taxon>
        <taxon>Hyphomicrobiales</taxon>
        <taxon>Bartonellaceae</taxon>
        <taxon>Bartonella</taxon>
    </lineage>
</organism>
<keyword evidence="2" id="KW-1185">Reference proteome</keyword>
<protein>
    <submittedName>
        <fullName evidence="1">Uncharacterized protein</fullName>
    </submittedName>
</protein>
<dbReference type="Proteomes" id="UP001500864">
    <property type="component" value="Unassembled WGS sequence"/>
</dbReference>
<proteinExistence type="predicted"/>
<gene>
    <name evidence="1" type="ORF">GCM10023261_17690</name>
</gene>
<dbReference type="EMBL" id="BAABIZ010000103">
    <property type="protein sequence ID" value="GAA5113727.1"/>
    <property type="molecule type" value="Genomic_DNA"/>
</dbReference>
<evidence type="ECO:0000313" key="2">
    <source>
        <dbReference type="Proteomes" id="UP001500864"/>
    </source>
</evidence>
<accession>A0ABP9NBA1</accession>
<comment type="caution">
    <text evidence="1">The sequence shown here is derived from an EMBL/GenBank/DDBJ whole genome shotgun (WGS) entry which is preliminary data.</text>
</comment>
<evidence type="ECO:0000313" key="1">
    <source>
        <dbReference type="EMBL" id="GAA5113727.1"/>
    </source>
</evidence>
<name>A0ABP9NBA1_9HYPH</name>
<reference evidence="2" key="1">
    <citation type="journal article" date="2019" name="Int. J. Syst. Evol. Microbiol.">
        <title>The Global Catalogue of Microorganisms (GCM) 10K type strain sequencing project: providing services to taxonomists for standard genome sequencing and annotation.</title>
        <authorList>
            <consortium name="The Broad Institute Genomics Platform"/>
            <consortium name="The Broad Institute Genome Sequencing Center for Infectious Disease"/>
            <person name="Wu L."/>
            <person name="Ma J."/>
        </authorList>
    </citation>
    <scope>NUCLEOTIDE SEQUENCE [LARGE SCALE GENOMIC DNA]</scope>
    <source>
        <strain evidence="2">JCM 17712</strain>
    </source>
</reference>
<sequence length="51" mass="6193">MNLKKYKKNIKKDKTIVDNKYVFCYINTQVIKTLDQQRIGYETTFPKSLKY</sequence>